<dbReference type="RefSeq" id="WP_052387560.1">
    <property type="nucleotide sequence ID" value="NZ_CP073767.1"/>
</dbReference>
<name>A0A9Q9IDK3_9ACTN</name>
<reference evidence="1" key="1">
    <citation type="submission" date="2021-04" db="EMBL/GenBank/DDBJ databases">
        <title>Dactylosporangium aurantiacum NRRL B-8018 full assembly.</title>
        <authorList>
            <person name="Hartkoorn R.C."/>
            <person name="Beaudoing E."/>
            <person name="Hot D."/>
        </authorList>
    </citation>
    <scope>NUCLEOTIDE SEQUENCE</scope>
    <source>
        <strain evidence="1">NRRL B-8018</strain>
    </source>
</reference>
<sequence>MGLWDVKRDDERDNWVLDALVTVGPLWFGMSLDEVIAALGSRPGASSSGTLGVGVLSYPHMTAYFRAAILYCVAIDALIGPQVTVDGVKLVGRVPSEVEHWALEYVERHDVELAYSPGADPHLVDLGLVVRAQRAGDVVLTRPLFLGERVDDVWHYVPIEEWHPYG</sequence>
<gene>
    <name evidence="1" type="ORF">Daura_43565</name>
</gene>
<dbReference type="KEGG" id="daur:Daura_43565"/>
<dbReference type="OrthoDB" id="3537017at2"/>
<evidence type="ECO:0000313" key="1">
    <source>
        <dbReference type="EMBL" id="UWZ53361.1"/>
    </source>
</evidence>
<dbReference type="Proteomes" id="UP001058003">
    <property type="component" value="Chromosome"/>
</dbReference>
<keyword evidence="2" id="KW-1185">Reference proteome</keyword>
<accession>A0A9Q9IDK3</accession>
<organism evidence="1 2">
    <name type="scientific">Dactylosporangium aurantiacum</name>
    <dbReference type="NCBI Taxonomy" id="35754"/>
    <lineage>
        <taxon>Bacteria</taxon>
        <taxon>Bacillati</taxon>
        <taxon>Actinomycetota</taxon>
        <taxon>Actinomycetes</taxon>
        <taxon>Micromonosporales</taxon>
        <taxon>Micromonosporaceae</taxon>
        <taxon>Dactylosporangium</taxon>
    </lineage>
</organism>
<evidence type="ECO:0000313" key="2">
    <source>
        <dbReference type="Proteomes" id="UP001058003"/>
    </source>
</evidence>
<dbReference type="AlphaFoldDB" id="A0A9Q9IDK3"/>
<proteinExistence type="predicted"/>
<dbReference type="EMBL" id="CP073767">
    <property type="protein sequence ID" value="UWZ53361.1"/>
    <property type="molecule type" value="Genomic_DNA"/>
</dbReference>
<protein>
    <submittedName>
        <fullName evidence="1">Uncharacterized protein</fullName>
    </submittedName>
</protein>